<sequence length="423" mass="43408">MTVERVEAWTQDKGSARARALFVERFGEEPDGVWSAPGRVNLIGEHTDYNGGLCLPIALPHRTYVAVRRTPVPEERASGVVRLASAQAPAGEVREVALADVAPGTVDGWPAYVVGVAWALQQAGDLDEGAGGFDVAVDSCVPFGAGLSSSAALECSVAVALDHLFGLGLAGTPGDPGSPDDAGQARLAAACVRAENEIAGAPTGGMDQSVSLRATPGHALELDCRDLSVRQVPFDLAAHDLALLVIDTRAEHALVDGQYAARRATCEAAARRLGVPTLREIDAAGLDATLAALTADPPEGEDADVAVRRVRHVVTEIARVESFVDLLDAGRVREVGPLMDASHASLRDDYEVSARELDVAVAAAREAGALGARMTGGGFGGSAIALVEAGAVDDVARAVGAAFEGEGLRAPAFLVATPSAPAA</sequence>
<dbReference type="AlphaFoldDB" id="A0A0A0B8R3"/>
<dbReference type="PIRSF" id="PIRSF000530">
    <property type="entry name" value="Galactokinase"/>
    <property type="match status" value="1"/>
</dbReference>
<dbReference type="EMBL" id="AXNT01000059">
    <property type="protein sequence ID" value="KGM02204.1"/>
    <property type="molecule type" value="Genomic_DNA"/>
</dbReference>
<comment type="similarity">
    <text evidence="1">Belongs to the GHMP kinase family. GalK subfamily.</text>
</comment>
<gene>
    <name evidence="14" type="ORF">Q760_14900</name>
</gene>
<dbReference type="GO" id="GO:0005524">
    <property type="term" value="F:ATP binding"/>
    <property type="evidence" value="ECO:0007669"/>
    <property type="project" value="UniProtKB-UniRule"/>
</dbReference>
<keyword evidence="5 14" id="KW-0418">Kinase</keyword>
<evidence type="ECO:0000259" key="11">
    <source>
        <dbReference type="Pfam" id="PF00288"/>
    </source>
</evidence>
<dbReference type="EC" id="2.7.1.6" evidence="10"/>
<evidence type="ECO:0000256" key="8">
    <source>
        <dbReference type="ARBA" id="ARBA00023144"/>
    </source>
</evidence>
<dbReference type="SUPFAM" id="SSF55060">
    <property type="entry name" value="GHMP Kinase, C-terminal domain"/>
    <property type="match status" value="1"/>
</dbReference>
<dbReference type="SUPFAM" id="SSF54211">
    <property type="entry name" value="Ribosomal protein S5 domain 2-like"/>
    <property type="match status" value="1"/>
</dbReference>
<dbReference type="Pfam" id="PF08544">
    <property type="entry name" value="GHMP_kinases_C"/>
    <property type="match status" value="1"/>
</dbReference>
<evidence type="ECO:0000256" key="10">
    <source>
        <dbReference type="NCBIfam" id="TIGR00131"/>
    </source>
</evidence>
<dbReference type="InterPro" id="IPR036554">
    <property type="entry name" value="GHMP_kinase_C_sf"/>
</dbReference>
<evidence type="ECO:0000256" key="9">
    <source>
        <dbReference type="ARBA" id="ARBA00023277"/>
    </source>
</evidence>
<protein>
    <recommendedName>
        <fullName evidence="10">Galactokinase</fullName>
        <ecNumber evidence="10">2.7.1.6</ecNumber>
    </recommendedName>
</protein>
<dbReference type="InterPro" id="IPR019741">
    <property type="entry name" value="Galactokinase_CS"/>
</dbReference>
<keyword evidence="2" id="KW-0808">Transferase</keyword>
<dbReference type="PROSITE" id="PS00627">
    <property type="entry name" value="GHMP_KINASES_ATP"/>
    <property type="match status" value="1"/>
</dbReference>
<dbReference type="InterPro" id="IPR006206">
    <property type="entry name" value="Mevalonate/galactokinase"/>
</dbReference>
<evidence type="ECO:0000256" key="5">
    <source>
        <dbReference type="ARBA" id="ARBA00022777"/>
    </source>
</evidence>
<evidence type="ECO:0000259" key="13">
    <source>
        <dbReference type="Pfam" id="PF10509"/>
    </source>
</evidence>
<dbReference type="Pfam" id="PF00288">
    <property type="entry name" value="GHMP_kinases_N"/>
    <property type="match status" value="1"/>
</dbReference>
<evidence type="ECO:0000256" key="2">
    <source>
        <dbReference type="ARBA" id="ARBA00022679"/>
    </source>
</evidence>
<feature type="domain" description="Galactokinase N-terminal" evidence="13">
    <location>
        <begin position="21"/>
        <end position="69"/>
    </location>
</feature>
<keyword evidence="7" id="KW-0460">Magnesium</keyword>
<evidence type="ECO:0000259" key="12">
    <source>
        <dbReference type="Pfam" id="PF08544"/>
    </source>
</evidence>
<dbReference type="FunFam" id="3.30.70.890:FF:000001">
    <property type="entry name" value="Galactokinase"/>
    <property type="match status" value="1"/>
</dbReference>
<reference evidence="14 15" key="1">
    <citation type="submission" date="2013-10" db="EMBL/GenBank/DDBJ databases">
        <authorList>
            <person name="Wang G."/>
            <person name="Zhuang W."/>
        </authorList>
    </citation>
    <scope>NUCLEOTIDE SEQUENCE [LARGE SCALE GENOMIC DNA]</scope>
    <source>
        <strain evidence="14 15">DSM 20118</strain>
    </source>
</reference>
<keyword evidence="4" id="KW-0547">Nucleotide-binding</keyword>
<dbReference type="Gene3D" id="3.30.230.10">
    <property type="match status" value="1"/>
</dbReference>
<dbReference type="STRING" id="1408250.Q760_14900"/>
<dbReference type="InterPro" id="IPR000705">
    <property type="entry name" value="Galactokinase"/>
</dbReference>
<evidence type="ECO:0000256" key="7">
    <source>
        <dbReference type="ARBA" id="ARBA00022842"/>
    </source>
</evidence>
<dbReference type="PRINTS" id="PR00959">
    <property type="entry name" value="MEVGALKINASE"/>
</dbReference>
<dbReference type="InterPro" id="IPR006204">
    <property type="entry name" value="GHMP_kinase_N_dom"/>
</dbReference>
<dbReference type="NCBIfam" id="TIGR00131">
    <property type="entry name" value="gal_kin"/>
    <property type="match status" value="1"/>
</dbReference>
<dbReference type="InterPro" id="IPR006203">
    <property type="entry name" value="GHMP_knse_ATP-bd_CS"/>
</dbReference>
<evidence type="ECO:0000313" key="15">
    <source>
        <dbReference type="Proteomes" id="UP000029833"/>
    </source>
</evidence>
<dbReference type="InterPro" id="IPR020568">
    <property type="entry name" value="Ribosomal_Su5_D2-typ_SF"/>
</dbReference>
<dbReference type="PANTHER" id="PTHR10457:SF7">
    <property type="entry name" value="GALACTOKINASE-RELATED"/>
    <property type="match status" value="1"/>
</dbReference>
<name>A0A0A0B8R3_9CELL</name>
<keyword evidence="8" id="KW-0299">Galactose metabolism</keyword>
<dbReference type="GO" id="GO:0046872">
    <property type="term" value="F:metal ion binding"/>
    <property type="evidence" value="ECO:0007669"/>
    <property type="project" value="UniProtKB-KW"/>
</dbReference>
<comment type="caution">
    <text evidence="14">The sequence shown here is derived from an EMBL/GenBank/DDBJ whole genome shotgun (WGS) entry which is preliminary data.</text>
</comment>
<evidence type="ECO:0000256" key="3">
    <source>
        <dbReference type="ARBA" id="ARBA00022723"/>
    </source>
</evidence>
<dbReference type="GO" id="GO:0005829">
    <property type="term" value="C:cytosol"/>
    <property type="evidence" value="ECO:0007669"/>
    <property type="project" value="TreeGrafter"/>
</dbReference>
<dbReference type="Proteomes" id="UP000029833">
    <property type="component" value="Unassembled WGS sequence"/>
</dbReference>
<evidence type="ECO:0000313" key="14">
    <source>
        <dbReference type="EMBL" id="KGM02204.1"/>
    </source>
</evidence>
<evidence type="ECO:0000256" key="4">
    <source>
        <dbReference type="ARBA" id="ARBA00022741"/>
    </source>
</evidence>
<feature type="domain" description="GHMP kinase N-terminal" evidence="11">
    <location>
        <begin position="112"/>
        <end position="212"/>
    </location>
</feature>
<organism evidence="14 15">
    <name type="scientific">Cellulomonas cellasea DSM 20118</name>
    <dbReference type="NCBI Taxonomy" id="1408250"/>
    <lineage>
        <taxon>Bacteria</taxon>
        <taxon>Bacillati</taxon>
        <taxon>Actinomycetota</taxon>
        <taxon>Actinomycetes</taxon>
        <taxon>Micrococcales</taxon>
        <taxon>Cellulomonadaceae</taxon>
        <taxon>Cellulomonas</taxon>
    </lineage>
</organism>
<keyword evidence="15" id="KW-1185">Reference proteome</keyword>
<proteinExistence type="inferred from homology"/>
<keyword evidence="3" id="KW-0479">Metal-binding</keyword>
<dbReference type="RefSeq" id="WP_034629530.1">
    <property type="nucleotide sequence ID" value="NZ_AXNT01000059.1"/>
</dbReference>
<dbReference type="GO" id="GO:0004335">
    <property type="term" value="F:galactokinase activity"/>
    <property type="evidence" value="ECO:0007669"/>
    <property type="project" value="UniProtKB-UniRule"/>
</dbReference>
<dbReference type="InterPro" id="IPR014721">
    <property type="entry name" value="Ribsml_uS5_D2-typ_fold_subgr"/>
</dbReference>
<dbReference type="Pfam" id="PF10509">
    <property type="entry name" value="GalKase_gal_bdg"/>
    <property type="match status" value="1"/>
</dbReference>
<dbReference type="PRINTS" id="PR00473">
    <property type="entry name" value="GALCTOKINASE"/>
</dbReference>
<dbReference type="InterPro" id="IPR013750">
    <property type="entry name" value="GHMP_kinase_C_dom"/>
</dbReference>
<accession>A0A0A0B8R3</accession>
<keyword evidence="6" id="KW-0067">ATP-binding</keyword>
<feature type="domain" description="GHMP kinase C-terminal" evidence="12">
    <location>
        <begin position="324"/>
        <end position="404"/>
    </location>
</feature>
<dbReference type="InterPro" id="IPR019539">
    <property type="entry name" value="GalKase_N"/>
</dbReference>
<evidence type="ECO:0000256" key="1">
    <source>
        <dbReference type="ARBA" id="ARBA00006566"/>
    </source>
</evidence>
<dbReference type="Gene3D" id="3.30.70.890">
    <property type="entry name" value="GHMP kinase, C-terminal domain"/>
    <property type="match status" value="1"/>
</dbReference>
<keyword evidence="9" id="KW-0119">Carbohydrate metabolism</keyword>
<dbReference type="PANTHER" id="PTHR10457">
    <property type="entry name" value="MEVALONATE KINASE/GALACTOKINASE"/>
    <property type="match status" value="1"/>
</dbReference>
<dbReference type="PROSITE" id="PS00106">
    <property type="entry name" value="GALACTOKINASE"/>
    <property type="match status" value="1"/>
</dbReference>
<dbReference type="GO" id="GO:0006012">
    <property type="term" value="P:galactose metabolic process"/>
    <property type="evidence" value="ECO:0007669"/>
    <property type="project" value="UniProtKB-UniRule"/>
</dbReference>
<evidence type="ECO:0000256" key="6">
    <source>
        <dbReference type="ARBA" id="ARBA00022840"/>
    </source>
</evidence>